<evidence type="ECO:0000256" key="6">
    <source>
        <dbReference type="ARBA" id="ARBA00022676"/>
    </source>
</evidence>
<dbReference type="SUPFAM" id="SSF53756">
    <property type="entry name" value="UDP-Glycosyltransferase/glycogen phosphorylase"/>
    <property type="match status" value="1"/>
</dbReference>
<dbReference type="InterPro" id="IPR044525">
    <property type="entry name" value="DGDG1/2"/>
</dbReference>
<name>A0A7S3JNK5_9STRA</name>
<dbReference type="Gene3D" id="3.40.50.2000">
    <property type="entry name" value="Glycogen Phosphorylase B"/>
    <property type="match status" value="1"/>
</dbReference>
<feature type="domain" description="Glycosyl transferase family 1" evidence="11">
    <location>
        <begin position="299"/>
        <end position="402"/>
    </location>
</feature>
<proteinExistence type="inferred from homology"/>
<evidence type="ECO:0000259" key="11">
    <source>
        <dbReference type="Pfam" id="PF00534"/>
    </source>
</evidence>
<sequence length="540" mass="61657">MTTAALPWFTGTSINPLLRSAHLSMSGHEVTLYIPWIEPEKQNTIYPAQFSFQTKEEHALYIFKWLRNDAKLPQAALNMKLAFYDAHLHKPHNSLYAMGETVEQIESLERFSLLEDNFTANKMNITSALYLPQIIVLEEPEHLNWYAYRNGAQSAWRRFPFVIGIIHTNYVVYARTESVSRIKWINKILQPIFGSLKAYATLGISRWMCAAHTHAIIRLSHSLPKLSAPHDDVSNVHGVRSIFLDTGYAKAITSRFYDPSIISATLIKNQPILSQTTPNLCQSSLQFRRRTNNYQHEHSTNGAYFIGKMLWQKGLDELGHLLTKTQQAYGGHLPGIFHIIGDGPHLESISRKFHHLGLDVSFQGRMDHADVPPYRVLINPSKTEVLCTTVSEALAMGKWVILPHHPSNTFFTQFPTCLIYKNHNQFIQAYSYALHHEPPPLSRFLRHTLSWHAATHRFCQLTAKVSTKKKKNQLLRPRHRLAAAIHCHLGRGFLGDLIRTVAGGGFYLGFQSRYVRQQKKNYNKLSSSLQQQPIAGNFSC</sequence>
<evidence type="ECO:0000256" key="2">
    <source>
        <dbReference type="ARBA" id="ARBA00004370"/>
    </source>
</evidence>
<evidence type="ECO:0000256" key="7">
    <source>
        <dbReference type="ARBA" id="ARBA00022679"/>
    </source>
</evidence>
<evidence type="ECO:0000313" key="12">
    <source>
        <dbReference type="EMBL" id="CAE0360043.1"/>
    </source>
</evidence>
<accession>A0A7S3JNK5</accession>
<comment type="catalytic activity">
    <reaction evidence="10">
        <text>a 1,2-diacyl-3-O-(beta-D-galactosyl)-sn-glycerol + UDP-alpha-D-galactose = a 1,2-diacyl-3-O-[alpha-D-galactosyl-(1-&gt;6)-beta-D-galactosyl]-sn-glycerol + UDP + H(+)</text>
        <dbReference type="Rhea" id="RHEA:10520"/>
        <dbReference type="ChEBI" id="CHEBI:15378"/>
        <dbReference type="ChEBI" id="CHEBI:17615"/>
        <dbReference type="ChEBI" id="CHEBI:28396"/>
        <dbReference type="ChEBI" id="CHEBI:58223"/>
        <dbReference type="ChEBI" id="CHEBI:66914"/>
        <dbReference type="EC" id="2.4.1.241"/>
    </reaction>
</comment>
<keyword evidence="7" id="KW-0808">Transferase</keyword>
<dbReference type="GO" id="GO:0046481">
    <property type="term" value="F:digalactosyldiacylglycerol synthase activity"/>
    <property type="evidence" value="ECO:0007669"/>
    <property type="project" value="UniProtKB-EC"/>
</dbReference>
<organism evidence="12">
    <name type="scientific">Aureoumbra lagunensis</name>
    <dbReference type="NCBI Taxonomy" id="44058"/>
    <lineage>
        <taxon>Eukaryota</taxon>
        <taxon>Sar</taxon>
        <taxon>Stramenopiles</taxon>
        <taxon>Ochrophyta</taxon>
        <taxon>Pelagophyceae</taxon>
        <taxon>Pelagomonadales</taxon>
        <taxon>Aureoumbra</taxon>
    </lineage>
</organism>
<evidence type="ECO:0000256" key="1">
    <source>
        <dbReference type="ARBA" id="ARBA00004229"/>
    </source>
</evidence>
<keyword evidence="4" id="KW-0150">Chloroplast</keyword>
<evidence type="ECO:0000256" key="8">
    <source>
        <dbReference type="ARBA" id="ARBA00023136"/>
    </source>
</evidence>
<dbReference type="GO" id="GO:0009507">
    <property type="term" value="C:chloroplast"/>
    <property type="evidence" value="ECO:0007669"/>
    <property type="project" value="UniProtKB-SubCell"/>
</dbReference>
<dbReference type="PANTHER" id="PTHR46132">
    <property type="entry name" value="DIGALACTOSYLDIACYLGLYCEROL SYNTHASE 2, CHLOROPLASTIC"/>
    <property type="match status" value="1"/>
</dbReference>
<dbReference type="InterPro" id="IPR001296">
    <property type="entry name" value="Glyco_trans_1"/>
</dbReference>
<evidence type="ECO:0000256" key="9">
    <source>
        <dbReference type="ARBA" id="ARBA00024055"/>
    </source>
</evidence>
<dbReference type="Pfam" id="PF00534">
    <property type="entry name" value="Glycos_transf_1"/>
    <property type="match status" value="1"/>
</dbReference>
<evidence type="ECO:0000256" key="3">
    <source>
        <dbReference type="ARBA" id="ARBA00009481"/>
    </source>
</evidence>
<reference evidence="12" key="1">
    <citation type="submission" date="2021-01" db="EMBL/GenBank/DDBJ databases">
        <authorList>
            <person name="Corre E."/>
            <person name="Pelletier E."/>
            <person name="Niang G."/>
            <person name="Scheremetjew M."/>
            <person name="Finn R."/>
            <person name="Kale V."/>
            <person name="Holt S."/>
            <person name="Cochrane G."/>
            <person name="Meng A."/>
            <person name="Brown T."/>
            <person name="Cohen L."/>
        </authorList>
    </citation>
    <scope>NUCLEOTIDE SEQUENCE</scope>
    <source>
        <strain evidence="12">CCMP1510</strain>
    </source>
</reference>
<dbReference type="EC" id="2.4.1.241" evidence="9"/>
<comment type="subcellular location">
    <subcellularLocation>
        <location evidence="2">Membrane</location>
    </subcellularLocation>
    <subcellularLocation>
        <location evidence="1">Plastid</location>
        <location evidence="1">Chloroplast</location>
    </subcellularLocation>
</comment>
<evidence type="ECO:0000256" key="5">
    <source>
        <dbReference type="ARBA" id="ARBA00022640"/>
    </source>
</evidence>
<evidence type="ECO:0000256" key="4">
    <source>
        <dbReference type="ARBA" id="ARBA00022528"/>
    </source>
</evidence>
<evidence type="ECO:0000256" key="10">
    <source>
        <dbReference type="ARBA" id="ARBA00048651"/>
    </source>
</evidence>
<dbReference type="GO" id="GO:0016020">
    <property type="term" value="C:membrane"/>
    <property type="evidence" value="ECO:0007669"/>
    <property type="project" value="UniProtKB-SubCell"/>
</dbReference>
<dbReference type="PANTHER" id="PTHR46132:SF1">
    <property type="entry name" value="DIGALACTOSYLDIACYLGLYCEROL SYNTHASE 2, CHLOROPLASTIC"/>
    <property type="match status" value="1"/>
</dbReference>
<keyword evidence="5" id="KW-0934">Plastid</keyword>
<dbReference type="AlphaFoldDB" id="A0A7S3JNK5"/>
<protein>
    <recommendedName>
        <fullName evidence="9">digalactosyldiacylglycerol synthase</fullName>
        <ecNumber evidence="9">2.4.1.241</ecNumber>
    </recommendedName>
</protein>
<gene>
    <name evidence="12" type="ORF">ALAG00032_LOCUS772</name>
</gene>
<comment type="similarity">
    <text evidence="3">Belongs to the glycosyltransferase group 1 family. Glycosyltransferase 4 subfamily.</text>
</comment>
<dbReference type="EMBL" id="HBIJ01001033">
    <property type="protein sequence ID" value="CAE0360043.1"/>
    <property type="molecule type" value="Transcribed_RNA"/>
</dbReference>
<keyword evidence="6" id="KW-0328">Glycosyltransferase</keyword>
<keyword evidence="8" id="KW-0472">Membrane</keyword>